<organism evidence="2 3">
    <name type="scientific">Populus alba x Populus x berolinensis</name>
    <dbReference type="NCBI Taxonomy" id="444605"/>
    <lineage>
        <taxon>Eukaryota</taxon>
        <taxon>Viridiplantae</taxon>
        <taxon>Streptophyta</taxon>
        <taxon>Embryophyta</taxon>
        <taxon>Tracheophyta</taxon>
        <taxon>Spermatophyta</taxon>
        <taxon>Magnoliopsida</taxon>
        <taxon>eudicotyledons</taxon>
        <taxon>Gunneridae</taxon>
        <taxon>Pentapetalae</taxon>
        <taxon>rosids</taxon>
        <taxon>fabids</taxon>
        <taxon>Malpighiales</taxon>
        <taxon>Salicaceae</taxon>
        <taxon>Saliceae</taxon>
        <taxon>Populus</taxon>
    </lineage>
</organism>
<sequence length="61" mass="7143">MFKRAKRNKSRRLKQKPSGNSKLLTLNVKDLLQSAIELHNLPNNNLHPQVFPIVLFMFTRT</sequence>
<dbReference type="AlphaFoldDB" id="A0AAD6REB5"/>
<name>A0AAD6REB5_9ROSI</name>
<reference evidence="2" key="1">
    <citation type="journal article" date="2023" name="Mol. Ecol. Resour.">
        <title>Chromosome-level genome assembly of a triploid poplar Populus alba 'Berolinensis'.</title>
        <authorList>
            <person name="Chen S."/>
            <person name="Yu Y."/>
            <person name="Wang X."/>
            <person name="Wang S."/>
            <person name="Zhang T."/>
            <person name="Zhou Y."/>
            <person name="He R."/>
            <person name="Meng N."/>
            <person name="Wang Y."/>
            <person name="Liu W."/>
            <person name="Liu Z."/>
            <person name="Liu J."/>
            <person name="Guo Q."/>
            <person name="Huang H."/>
            <person name="Sederoff R.R."/>
            <person name="Wang G."/>
            <person name="Qu G."/>
            <person name="Chen S."/>
        </authorList>
    </citation>
    <scope>NUCLEOTIDE SEQUENCE</scope>
    <source>
        <strain evidence="2">SC-2020</strain>
    </source>
</reference>
<evidence type="ECO:0000313" key="3">
    <source>
        <dbReference type="Proteomes" id="UP001164929"/>
    </source>
</evidence>
<keyword evidence="3" id="KW-1185">Reference proteome</keyword>
<evidence type="ECO:0000256" key="1">
    <source>
        <dbReference type="SAM" id="MobiDB-lite"/>
    </source>
</evidence>
<accession>A0AAD6REB5</accession>
<gene>
    <name evidence="2" type="ORF">NC653_006288</name>
</gene>
<feature type="compositionally biased region" description="Basic residues" evidence="1">
    <location>
        <begin position="1"/>
        <end position="15"/>
    </location>
</feature>
<evidence type="ECO:0000313" key="2">
    <source>
        <dbReference type="EMBL" id="KAJ7007189.1"/>
    </source>
</evidence>
<proteinExistence type="predicted"/>
<dbReference type="EMBL" id="JAQIZT010000002">
    <property type="protein sequence ID" value="KAJ7007189.1"/>
    <property type="molecule type" value="Genomic_DNA"/>
</dbReference>
<protein>
    <submittedName>
        <fullName evidence="2">Uncharacterized protein</fullName>
    </submittedName>
</protein>
<dbReference type="Proteomes" id="UP001164929">
    <property type="component" value="Chromosome 2"/>
</dbReference>
<comment type="caution">
    <text evidence="2">The sequence shown here is derived from an EMBL/GenBank/DDBJ whole genome shotgun (WGS) entry which is preliminary data.</text>
</comment>
<feature type="region of interest" description="Disordered" evidence="1">
    <location>
        <begin position="1"/>
        <end position="20"/>
    </location>
</feature>